<feature type="non-terminal residue" evidence="1">
    <location>
        <position position="1"/>
    </location>
</feature>
<reference evidence="1" key="1">
    <citation type="submission" date="2024-09" db="EMBL/GenBank/DDBJ databases">
        <title>Black Yeasts Isolated from many extreme environments.</title>
        <authorList>
            <person name="Coleine C."/>
            <person name="Stajich J.E."/>
            <person name="Selbmann L."/>
        </authorList>
    </citation>
    <scope>NUCLEOTIDE SEQUENCE</scope>
    <source>
        <strain evidence="1">CCFEE 5737</strain>
    </source>
</reference>
<gene>
    <name evidence="1" type="ORF">LTS18_005431</name>
</gene>
<keyword evidence="2" id="KW-1185">Reference proteome</keyword>
<evidence type="ECO:0000313" key="1">
    <source>
        <dbReference type="EMBL" id="KAK3081558.1"/>
    </source>
</evidence>
<dbReference type="Proteomes" id="UP001186974">
    <property type="component" value="Unassembled WGS sequence"/>
</dbReference>
<organism evidence="1 2">
    <name type="scientific">Coniosporium uncinatum</name>
    <dbReference type="NCBI Taxonomy" id="93489"/>
    <lineage>
        <taxon>Eukaryota</taxon>
        <taxon>Fungi</taxon>
        <taxon>Dikarya</taxon>
        <taxon>Ascomycota</taxon>
        <taxon>Pezizomycotina</taxon>
        <taxon>Dothideomycetes</taxon>
        <taxon>Dothideomycetes incertae sedis</taxon>
        <taxon>Coniosporium</taxon>
    </lineage>
</organism>
<comment type="caution">
    <text evidence="1">The sequence shown here is derived from an EMBL/GenBank/DDBJ whole genome shotgun (WGS) entry which is preliminary data.</text>
</comment>
<protein>
    <submittedName>
        <fullName evidence="1">Uncharacterized protein</fullName>
    </submittedName>
</protein>
<accession>A0ACC3DY44</accession>
<evidence type="ECO:0000313" key="2">
    <source>
        <dbReference type="Proteomes" id="UP001186974"/>
    </source>
</evidence>
<sequence>LTPKAYKTHEERLKADIPAVSTFREKGSKAVHQDANSNDQGDGADGADEVEGGKGKEVNGGPVGSAGVVGGADGAEKAA</sequence>
<proteinExistence type="predicted"/>
<dbReference type="EMBL" id="JAWDJW010000129">
    <property type="protein sequence ID" value="KAK3081558.1"/>
    <property type="molecule type" value="Genomic_DNA"/>
</dbReference>
<name>A0ACC3DY44_9PEZI</name>